<dbReference type="Pfam" id="PF01810">
    <property type="entry name" value="LysE"/>
    <property type="match status" value="1"/>
</dbReference>
<proteinExistence type="predicted"/>
<feature type="transmembrane region" description="Helical" evidence="6">
    <location>
        <begin position="144"/>
        <end position="169"/>
    </location>
</feature>
<evidence type="ECO:0000313" key="8">
    <source>
        <dbReference type="Proteomes" id="UP001055286"/>
    </source>
</evidence>
<feature type="transmembrane region" description="Helical" evidence="6">
    <location>
        <begin position="6"/>
        <end position="28"/>
    </location>
</feature>
<gene>
    <name evidence="7" type="primary">rhtB_1</name>
    <name evidence="7" type="ORF">MPEAHAMD_0851</name>
</gene>
<organism evidence="7 8">
    <name type="scientific">Methylobacterium frigidaeris</name>
    <dbReference type="NCBI Taxonomy" id="2038277"/>
    <lineage>
        <taxon>Bacteria</taxon>
        <taxon>Pseudomonadati</taxon>
        <taxon>Pseudomonadota</taxon>
        <taxon>Alphaproteobacteria</taxon>
        <taxon>Hyphomicrobiales</taxon>
        <taxon>Methylobacteriaceae</taxon>
        <taxon>Methylobacterium</taxon>
    </lineage>
</organism>
<evidence type="ECO:0000256" key="3">
    <source>
        <dbReference type="ARBA" id="ARBA00022692"/>
    </source>
</evidence>
<dbReference type="EMBL" id="BPQJ01000003">
    <property type="protein sequence ID" value="GJD60712.1"/>
    <property type="molecule type" value="Genomic_DNA"/>
</dbReference>
<evidence type="ECO:0000256" key="5">
    <source>
        <dbReference type="ARBA" id="ARBA00023136"/>
    </source>
</evidence>
<accession>A0AA37M2W5</accession>
<evidence type="ECO:0000256" key="1">
    <source>
        <dbReference type="ARBA" id="ARBA00004651"/>
    </source>
</evidence>
<keyword evidence="8" id="KW-1185">Reference proteome</keyword>
<dbReference type="AlphaFoldDB" id="A0AA37M2W5"/>
<comment type="subcellular location">
    <subcellularLocation>
        <location evidence="1">Cell membrane</location>
        <topology evidence="1">Multi-pass membrane protein</topology>
    </subcellularLocation>
</comment>
<keyword evidence="5 6" id="KW-0472">Membrane</keyword>
<evidence type="ECO:0000256" key="2">
    <source>
        <dbReference type="ARBA" id="ARBA00022475"/>
    </source>
</evidence>
<sequence>MPLDLYLGFVAATLVLILIPGPNVALIVANSVAHGSRYGLVTVAAVGAALTVQLALTVAGLSAMLAVMATWFEVLRWLGVAYLAWLAVRAWRAPATDLAQTAPEPRAVRAIALRGFLVALTNPKTLLFFGAFLPQFVSRDAAPFGQLMLLAATFLVLAIAGDVVWALLAGRARVVLARGRWRNRVTGGLLLGAGVGLALARKP</sequence>
<keyword evidence="4 6" id="KW-1133">Transmembrane helix</keyword>
<dbReference type="GO" id="GO:0015171">
    <property type="term" value="F:amino acid transmembrane transporter activity"/>
    <property type="evidence" value="ECO:0007669"/>
    <property type="project" value="TreeGrafter"/>
</dbReference>
<dbReference type="PANTHER" id="PTHR30086:SF20">
    <property type="entry name" value="ARGININE EXPORTER PROTEIN ARGO-RELATED"/>
    <property type="match status" value="1"/>
</dbReference>
<dbReference type="RefSeq" id="WP_099905196.1">
    <property type="nucleotide sequence ID" value="NZ_BPQJ01000003.1"/>
</dbReference>
<dbReference type="Proteomes" id="UP001055286">
    <property type="component" value="Unassembled WGS sequence"/>
</dbReference>
<evidence type="ECO:0000256" key="4">
    <source>
        <dbReference type="ARBA" id="ARBA00022989"/>
    </source>
</evidence>
<protein>
    <submittedName>
        <fullName evidence="7">Homoserine/homoserine lactone efflux protein</fullName>
    </submittedName>
</protein>
<dbReference type="PANTHER" id="PTHR30086">
    <property type="entry name" value="ARGININE EXPORTER PROTEIN ARGO"/>
    <property type="match status" value="1"/>
</dbReference>
<reference evidence="7" key="2">
    <citation type="submission" date="2021-08" db="EMBL/GenBank/DDBJ databases">
        <authorList>
            <person name="Tani A."/>
            <person name="Ola A."/>
            <person name="Ogura Y."/>
            <person name="Katsura K."/>
            <person name="Hayashi T."/>
        </authorList>
    </citation>
    <scope>NUCLEOTIDE SEQUENCE</scope>
    <source>
        <strain evidence="7">JCM 32048</strain>
    </source>
</reference>
<feature type="transmembrane region" description="Helical" evidence="6">
    <location>
        <begin position="40"/>
        <end position="68"/>
    </location>
</feature>
<keyword evidence="3 6" id="KW-0812">Transmembrane</keyword>
<dbReference type="GO" id="GO:0005886">
    <property type="term" value="C:plasma membrane"/>
    <property type="evidence" value="ECO:0007669"/>
    <property type="project" value="UniProtKB-SubCell"/>
</dbReference>
<evidence type="ECO:0000313" key="7">
    <source>
        <dbReference type="EMBL" id="GJD60712.1"/>
    </source>
</evidence>
<feature type="transmembrane region" description="Helical" evidence="6">
    <location>
        <begin position="181"/>
        <end position="200"/>
    </location>
</feature>
<feature type="transmembrane region" description="Helical" evidence="6">
    <location>
        <begin position="111"/>
        <end position="132"/>
    </location>
</feature>
<reference evidence="7" key="1">
    <citation type="journal article" date="2016" name="Front. Microbiol.">
        <title>Genome Sequence of the Piezophilic, Mesophilic Sulfate-Reducing Bacterium Desulfovibrio indicus J2T.</title>
        <authorList>
            <person name="Cao J."/>
            <person name="Maignien L."/>
            <person name="Shao Z."/>
            <person name="Alain K."/>
            <person name="Jebbar M."/>
        </authorList>
    </citation>
    <scope>NUCLEOTIDE SEQUENCE</scope>
    <source>
        <strain evidence="7">JCM 32048</strain>
    </source>
</reference>
<evidence type="ECO:0000256" key="6">
    <source>
        <dbReference type="SAM" id="Phobius"/>
    </source>
</evidence>
<name>A0AA37M2W5_9HYPH</name>
<feature type="transmembrane region" description="Helical" evidence="6">
    <location>
        <begin position="74"/>
        <end position="91"/>
    </location>
</feature>
<keyword evidence="2" id="KW-1003">Cell membrane</keyword>
<dbReference type="PIRSF" id="PIRSF006324">
    <property type="entry name" value="LeuE"/>
    <property type="match status" value="1"/>
</dbReference>
<comment type="caution">
    <text evidence="7">The sequence shown here is derived from an EMBL/GenBank/DDBJ whole genome shotgun (WGS) entry which is preliminary data.</text>
</comment>
<dbReference type="InterPro" id="IPR001123">
    <property type="entry name" value="LeuE-type"/>
</dbReference>